<evidence type="ECO:0000256" key="6">
    <source>
        <dbReference type="RuleBase" id="RU362125"/>
    </source>
</evidence>
<dbReference type="InterPro" id="IPR009075">
    <property type="entry name" value="AcylCo_DH/oxidase_C"/>
</dbReference>
<evidence type="ECO:0000256" key="4">
    <source>
        <dbReference type="ARBA" id="ARBA00022827"/>
    </source>
</evidence>
<protein>
    <recommendedName>
        <fullName evidence="11">Acyl-CoA dehydrogenase</fullName>
    </recommendedName>
</protein>
<dbReference type="InterPro" id="IPR013786">
    <property type="entry name" value="AcylCoA_DH/ox_N"/>
</dbReference>
<dbReference type="InterPro" id="IPR050741">
    <property type="entry name" value="Acyl-CoA_dehydrogenase"/>
</dbReference>
<dbReference type="Pfam" id="PF00441">
    <property type="entry name" value="Acyl-CoA_dh_1"/>
    <property type="match status" value="1"/>
</dbReference>
<dbReference type="EMBL" id="HBGW01040834">
    <property type="protein sequence ID" value="CAD9565631.1"/>
    <property type="molecule type" value="Transcribed_RNA"/>
</dbReference>
<evidence type="ECO:0000259" key="7">
    <source>
        <dbReference type="Pfam" id="PF00441"/>
    </source>
</evidence>
<keyword evidence="3 6" id="KW-0285">Flavoprotein</keyword>
<proteinExistence type="inferred from homology"/>
<dbReference type="InterPro" id="IPR036250">
    <property type="entry name" value="AcylCo_DH-like_C"/>
</dbReference>
<dbReference type="InterPro" id="IPR009100">
    <property type="entry name" value="AcylCoA_DH/oxidase_NM_dom_sf"/>
</dbReference>
<evidence type="ECO:0000259" key="8">
    <source>
        <dbReference type="Pfam" id="PF02770"/>
    </source>
</evidence>
<dbReference type="InterPro" id="IPR037069">
    <property type="entry name" value="AcylCoA_DH/ox_N_sf"/>
</dbReference>
<evidence type="ECO:0000313" key="10">
    <source>
        <dbReference type="EMBL" id="CAD9565631.1"/>
    </source>
</evidence>
<dbReference type="AlphaFoldDB" id="A0A7S2K5K9"/>
<dbReference type="InterPro" id="IPR046373">
    <property type="entry name" value="Acyl-CoA_Oxase/DH_mid-dom_sf"/>
</dbReference>
<dbReference type="FunFam" id="2.40.110.10:FF:000002">
    <property type="entry name" value="Acyl-CoA dehydrogenase fadE12"/>
    <property type="match status" value="1"/>
</dbReference>
<feature type="domain" description="Acyl-CoA dehydrogenase/oxidase N-terminal" evidence="9">
    <location>
        <begin position="41"/>
        <end position="160"/>
    </location>
</feature>
<dbReference type="GO" id="GO:0003995">
    <property type="term" value="F:acyl-CoA dehydrogenase activity"/>
    <property type="evidence" value="ECO:0007669"/>
    <property type="project" value="TreeGrafter"/>
</dbReference>
<accession>A0A7S2K5K9</accession>
<sequence>MAMDPKMLAKMGINVETFGDMNAFGDPNWYQAFNNPGYYNKTHKELRAKVRAFVDEEVTPNVFEWDEAGVIPQQVYQKIGDMGLLPISVGRPWPKDFVGDCPLGYEPDYFHELIMFDELARCGSGGFMWGLAGGLVIGLPPVLKWATPEVKARVVPEVLSAKKVICLAITEPTAGSDVANLKTTAVKEGDHYIVNGEKKWITNGIFSDYFTVAVRTGSAKDGMKGISLMLIEKTMPGVNTRKMKCSGVWSSGTTYVTFDDVKVPAANLIGKENQGFKMIMNNFNHERFALCAMTNRFSRVCMEEALKFANKRKTFGKTLVQHDVIRWKLAEMGRMVEATHAWIESITYQLQTMHKQEATMKLGGHTALLKVQCTKVFEYCAREAAQIFGGLSYTRGGQGEKVERLNREVRAMAVPGGSEEVMLDLGIRQTKKITEMAQSLLANVQTQAKL</sequence>
<dbReference type="Gene3D" id="1.20.140.10">
    <property type="entry name" value="Butyryl-CoA Dehydrogenase, subunit A, domain 3"/>
    <property type="match status" value="1"/>
</dbReference>
<keyword evidence="4 6" id="KW-0274">FAD</keyword>
<organism evidence="10">
    <name type="scientific">Zooxanthella nutricula</name>
    <dbReference type="NCBI Taxonomy" id="1333877"/>
    <lineage>
        <taxon>Eukaryota</taxon>
        <taxon>Sar</taxon>
        <taxon>Alveolata</taxon>
        <taxon>Dinophyceae</taxon>
        <taxon>Peridiniales</taxon>
        <taxon>Peridiniales incertae sedis</taxon>
        <taxon>Zooxanthella</taxon>
    </lineage>
</organism>
<dbReference type="GO" id="GO:0005737">
    <property type="term" value="C:cytoplasm"/>
    <property type="evidence" value="ECO:0007669"/>
    <property type="project" value="TreeGrafter"/>
</dbReference>
<dbReference type="SUPFAM" id="SSF47203">
    <property type="entry name" value="Acyl-CoA dehydrogenase C-terminal domain-like"/>
    <property type="match status" value="1"/>
</dbReference>
<dbReference type="PANTHER" id="PTHR48083">
    <property type="entry name" value="MEDIUM-CHAIN SPECIFIC ACYL-COA DEHYDROGENASE, MITOCHONDRIAL-RELATED"/>
    <property type="match status" value="1"/>
</dbReference>
<evidence type="ECO:0008006" key="11">
    <source>
        <dbReference type="Google" id="ProtNLM"/>
    </source>
</evidence>
<evidence type="ECO:0000256" key="2">
    <source>
        <dbReference type="ARBA" id="ARBA00009347"/>
    </source>
</evidence>
<dbReference type="Gene3D" id="2.40.110.10">
    <property type="entry name" value="Butyryl-CoA Dehydrogenase, subunit A, domain 2"/>
    <property type="match status" value="1"/>
</dbReference>
<name>A0A7S2K5K9_9DINO</name>
<dbReference type="GO" id="GO:0033539">
    <property type="term" value="P:fatty acid beta-oxidation using acyl-CoA dehydrogenase"/>
    <property type="evidence" value="ECO:0007669"/>
    <property type="project" value="TreeGrafter"/>
</dbReference>
<reference evidence="10" key="1">
    <citation type="submission" date="2021-01" db="EMBL/GenBank/DDBJ databases">
        <authorList>
            <person name="Corre E."/>
            <person name="Pelletier E."/>
            <person name="Niang G."/>
            <person name="Scheremetjew M."/>
            <person name="Finn R."/>
            <person name="Kale V."/>
            <person name="Holt S."/>
            <person name="Cochrane G."/>
            <person name="Meng A."/>
            <person name="Brown T."/>
            <person name="Cohen L."/>
        </authorList>
    </citation>
    <scope>NUCLEOTIDE SEQUENCE</scope>
    <source>
        <strain evidence="10">RCC3387</strain>
    </source>
</reference>
<evidence type="ECO:0000256" key="5">
    <source>
        <dbReference type="ARBA" id="ARBA00023002"/>
    </source>
</evidence>
<keyword evidence="5 6" id="KW-0560">Oxidoreductase</keyword>
<dbReference type="Pfam" id="PF02771">
    <property type="entry name" value="Acyl-CoA_dh_N"/>
    <property type="match status" value="1"/>
</dbReference>
<evidence type="ECO:0000256" key="1">
    <source>
        <dbReference type="ARBA" id="ARBA00001974"/>
    </source>
</evidence>
<dbReference type="Gene3D" id="1.10.540.10">
    <property type="entry name" value="Acyl-CoA dehydrogenase/oxidase, N-terminal domain"/>
    <property type="match status" value="1"/>
</dbReference>
<dbReference type="PANTHER" id="PTHR48083:SF28">
    <property type="entry name" value="ACYL-COA DEHYDROGENASE FAMILY PROTEIN (AFU_ORTHOLOGUE AFUA_6G10880)-RELATED"/>
    <property type="match status" value="1"/>
</dbReference>
<comment type="cofactor">
    <cofactor evidence="1 6">
        <name>FAD</name>
        <dbReference type="ChEBI" id="CHEBI:57692"/>
    </cofactor>
</comment>
<feature type="domain" description="Acyl-CoA dehydrogenase/oxidase C-terminal" evidence="7">
    <location>
        <begin position="273"/>
        <end position="427"/>
    </location>
</feature>
<gene>
    <name evidence="10" type="ORF">BRAN1462_LOCUS25807</name>
</gene>
<dbReference type="Pfam" id="PF02770">
    <property type="entry name" value="Acyl-CoA_dh_M"/>
    <property type="match status" value="1"/>
</dbReference>
<evidence type="ECO:0000259" key="9">
    <source>
        <dbReference type="Pfam" id="PF02771"/>
    </source>
</evidence>
<dbReference type="InterPro" id="IPR006091">
    <property type="entry name" value="Acyl-CoA_Oxase/DH_mid-dom"/>
</dbReference>
<feature type="domain" description="Acyl-CoA oxidase/dehydrogenase middle" evidence="8">
    <location>
        <begin position="166"/>
        <end position="261"/>
    </location>
</feature>
<dbReference type="GO" id="GO:0050660">
    <property type="term" value="F:flavin adenine dinucleotide binding"/>
    <property type="evidence" value="ECO:0007669"/>
    <property type="project" value="InterPro"/>
</dbReference>
<dbReference type="SUPFAM" id="SSF56645">
    <property type="entry name" value="Acyl-CoA dehydrogenase NM domain-like"/>
    <property type="match status" value="1"/>
</dbReference>
<comment type="similarity">
    <text evidence="2 6">Belongs to the acyl-CoA dehydrogenase family.</text>
</comment>
<evidence type="ECO:0000256" key="3">
    <source>
        <dbReference type="ARBA" id="ARBA00022630"/>
    </source>
</evidence>